<dbReference type="Pfam" id="PF00196">
    <property type="entry name" value="GerE"/>
    <property type="match status" value="1"/>
</dbReference>
<organism evidence="2">
    <name type="scientific">virus sp. ctQmo6</name>
    <dbReference type="NCBI Taxonomy" id="2827990"/>
    <lineage>
        <taxon>Viruses</taxon>
    </lineage>
</organism>
<dbReference type="GO" id="GO:0003677">
    <property type="term" value="F:DNA binding"/>
    <property type="evidence" value="ECO:0007669"/>
    <property type="project" value="InterPro"/>
</dbReference>
<dbReference type="InterPro" id="IPR010093">
    <property type="entry name" value="SinI_DNA-bd"/>
</dbReference>
<dbReference type="EMBL" id="BK059102">
    <property type="protein sequence ID" value="DAE30064.1"/>
    <property type="molecule type" value="Genomic_DNA"/>
</dbReference>
<dbReference type="Pfam" id="PF09035">
    <property type="entry name" value="Tn916-Xis"/>
    <property type="match status" value="1"/>
</dbReference>
<dbReference type="NCBIfam" id="TIGR01764">
    <property type="entry name" value="excise"/>
    <property type="match status" value="1"/>
</dbReference>
<feature type="domain" description="HTH luxR-type" evidence="1">
    <location>
        <begin position="19"/>
        <end position="63"/>
    </location>
</feature>
<dbReference type="SUPFAM" id="SSF46894">
    <property type="entry name" value="C-terminal effector domain of the bipartite response regulators"/>
    <property type="match status" value="1"/>
</dbReference>
<dbReference type="PRINTS" id="PR00038">
    <property type="entry name" value="HTHLUXR"/>
</dbReference>
<protein>
    <submittedName>
        <fullName evidence="2">Excisionase</fullName>
    </submittedName>
</protein>
<dbReference type="InterPro" id="IPR016032">
    <property type="entry name" value="Sig_transdc_resp-reg_C-effctor"/>
</dbReference>
<dbReference type="Gene3D" id="3.90.105.50">
    <property type="match status" value="1"/>
</dbReference>
<name>A0A8S5RFB0_9VIRU</name>
<sequence>MKLSKLTKPELEEMLENANLTEDEEYVFKMLSKGKSLEQIAFEHAISTATVSRRIESIKKKIGGDYMKTKEVPIWEKVTLTIEEAAAYSNIGIHKIRELSNNPRCGFVVFVGKKRLIKRKSFEKYIEDNVEL</sequence>
<evidence type="ECO:0000259" key="1">
    <source>
        <dbReference type="Pfam" id="PF00196"/>
    </source>
</evidence>
<dbReference type="InterPro" id="IPR000792">
    <property type="entry name" value="Tscrpt_reg_LuxR_C"/>
</dbReference>
<evidence type="ECO:0000313" key="2">
    <source>
        <dbReference type="EMBL" id="DAE30064.1"/>
    </source>
</evidence>
<dbReference type="GO" id="GO:0006355">
    <property type="term" value="P:regulation of DNA-templated transcription"/>
    <property type="evidence" value="ECO:0007669"/>
    <property type="project" value="InterPro"/>
</dbReference>
<proteinExistence type="predicted"/>
<dbReference type="InterPro" id="IPR015122">
    <property type="entry name" value="Tn916-Xis"/>
</dbReference>
<dbReference type="Gene3D" id="1.10.10.10">
    <property type="entry name" value="Winged helix-like DNA-binding domain superfamily/Winged helix DNA-binding domain"/>
    <property type="match status" value="1"/>
</dbReference>
<dbReference type="InterPro" id="IPR036388">
    <property type="entry name" value="WH-like_DNA-bd_sf"/>
</dbReference>
<dbReference type="InterPro" id="IPR038148">
    <property type="entry name" value="Tn1545/Tn916_Xis"/>
</dbReference>
<accession>A0A8S5RFB0</accession>
<reference evidence="2" key="1">
    <citation type="journal article" date="2021" name="Proc. Natl. Acad. Sci. U.S.A.">
        <title>A Catalog of Tens of Thousands of Viruses from Human Metagenomes Reveals Hidden Associations with Chronic Diseases.</title>
        <authorList>
            <person name="Tisza M.J."/>
            <person name="Buck C.B."/>
        </authorList>
    </citation>
    <scope>NUCLEOTIDE SEQUENCE</scope>
    <source>
        <strain evidence="2">CtQmo6</strain>
    </source>
</reference>